<reference evidence="3" key="1">
    <citation type="journal article" date="2021" name="PeerJ">
        <title>Extensive microbial diversity within the chicken gut microbiome revealed by metagenomics and culture.</title>
        <authorList>
            <person name="Gilroy R."/>
            <person name="Ravi A."/>
            <person name="Getino M."/>
            <person name="Pursley I."/>
            <person name="Horton D.L."/>
            <person name="Alikhan N.F."/>
            <person name="Baker D."/>
            <person name="Gharbi K."/>
            <person name="Hall N."/>
            <person name="Watson M."/>
            <person name="Adriaenssens E.M."/>
            <person name="Foster-Nyarko E."/>
            <person name="Jarju S."/>
            <person name="Secka A."/>
            <person name="Antonio M."/>
            <person name="Oren A."/>
            <person name="Chaudhuri R.R."/>
            <person name="La Ragione R."/>
            <person name="Hildebrand F."/>
            <person name="Pallen M.J."/>
        </authorList>
    </citation>
    <scope>NUCLEOTIDE SEQUENCE</scope>
    <source>
        <strain evidence="3">ChiHjej8B7-3636</strain>
    </source>
</reference>
<accession>A0A9D2H411</accession>
<feature type="compositionally biased region" description="Basic residues" evidence="1">
    <location>
        <begin position="12"/>
        <end position="24"/>
    </location>
</feature>
<dbReference type="PANTHER" id="PTHR34385">
    <property type="entry name" value="D-ALANYL-D-ALANINE CARBOXYPEPTIDASE"/>
    <property type="match status" value="1"/>
</dbReference>
<organism evidence="3 4">
    <name type="scientific">Candidatus Microbacterium stercoravium</name>
    <dbReference type="NCBI Taxonomy" id="2838697"/>
    <lineage>
        <taxon>Bacteria</taxon>
        <taxon>Bacillati</taxon>
        <taxon>Actinomycetota</taxon>
        <taxon>Actinomycetes</taxon>
        <taxon>Micrococcales</taxon>
        <taxon>Microbacteriaceae</taxon>
        <taxon>Microbacterium</taxon>
    </lineage>
</organism>
<feature type="region of interest" description="Disordered" evidence="1">
    <location>
        <begin position="1"/>
        <end position="24"/>
    </location>
</feature>
<dbReference type="GO" id="GO:0008233">
    <property type="term" value="F:peptidase activity"/>
    <property type="evidence" value="ECO:0007669"/>
    <property type="project" value="InterPro"/>
</dbReference>
<dbReference type="InterPro" id="IPR058193">
    <property type="entry name" value="VanY/YodJ_core_dom"/>
</dbReference>
<evidence type="ECO:0000313" key="3">
    <source>
        <dbReference type="EMBL" id="HJA04148.1"/>
    </source>
</evidence>
<dbReference type="EMBL" id="DXAM01000064">
    <property type="protein sequence ID" value="HJA04148.1"/>
    <property type="molecule type" value="Genomic_DNA"/>
</dbReference>
<dbReference type="Pfam" id="PF02557">
    <property type="entry name" value="VanY"/>
    <property type="match status" value="1"/>
</dbReference>
<dbReference type="Proteomes" id="UP000824220">
    <property type="component" value="Unassembled WGS sequence"/>
</dbReference>
<gene>
    <name evidence="3" type="ORF">H9800_04745</name>
</gene>
<dbReference type="InterPro" id="IPR003709">
    <property type="entry name" value="VanY-like_core_dom"/>
</dbReference>
<evidence type="ECO:0000256" key="1">
    <source>
        <dbReference type="SAM" id="MobiDB-lite"/>
    </source>
</evidence>
<evidence type="ECO:0000259" key="2">
    <source>
        <dbReference type="Pfam" id="PF02557"/>
    </source>
</evidence>
<sequence>MTSAIRAETRRAERRRRIERRRRRAVATVTATLSACVMIVSGALLASGATGSGGDPQAQGVGSASARGATPQTASPTPTPTPTSSPTPSESENDAEFCPGEVADAIESGDSEAVVVVAGGGEAFRDAVVSGRADGCIALDHPAWQWIVVNKRRPIQPENFAPELVEPATYSPIGAHLAPNAADALDEMTRAAQEAGVGDIGLESGYRSYEAQVEAYDAQILARGSEEAADETSARPGYSEHQLGLAADLVACEAGTCGSIYDFEGTPQQQWIAENAAEFGWIVRYTGTETGTTGYESEPWHLRFVGAELATAYVEGGYDTFEDFWGLPAAPDYD</sequence>
<dbReference type="GO" id="GO:0006508">
    <property type="term" value="P:proteolysis"/>
    <property type="evidence" value="ECO:0007669"/>
    <property type="project" value="InterPro"/>
</dbReference>
<comment type="caution">
    <text evidence="3">The sequence shown here is derived from an EMBL/GenBank/DDBJ whole genome shotgun (WGS) entry which is preliminary data.</text>
</comment>
<feature type="domain" description="D-alanyl-D-alanine carboxypeptidase-like core" evidence="2">
    <location>
        <begin position="176"/>
        <end position="306"/>
    </location>
</feature>
<dbReference type="AlphaFoldDB" id="A0A9D2H411"/>
<protein>
    <submittedName>
        <fullName evidence="3">M15 family metallopeptidase</fullName>
    </submittedName>
</protein>
<reference evidence="3" key="2">
    <citation type="submission" date="2021-04" db="EMBL/GenBank/DDBJ databases">
        <authorList>
            <person name="Gilroy R."/>
        </authorList>
    </citation>
    <scope>NUCLEOTIDE SEQUENCE</scope>
    <source>
        <strain evidence="3">ChiHjej8B7-3636</strain>
    </source>
</reference>
<proteinExistence type="predicted"/>
<dbReference type="InterPro" id="IPR009045">
    <property type="entry name" value="Zn_M74/Hedgehog-like"/>
</dbReference>
<dbReference type="InterPro" id="IPR052179">
    <property type="entry name" value="DD-CPase-like"/>
</dbReference>
<dbReference type="CDD" id="cd14852">
    <property type="entry name" value="LD-carboxypeptidase"/>
    <property type="match status" value="1"/>
</dbReference>
<dbReference type="PANTHER" id="PTHR34385:SF1">
    <property type="entry name" value="PEPTIDOGLYCAN L-ALANYL-D-GLUTAMATE ENDOPEPTIDASE CWLK"/>
    <property type="match status" value="1"/>
</dbReference>
<dbReference type="SUPFAM" id="SSF55166">
    <property type="entry name" value="Hedgehog/DD-peptidase"/>
    <property type="match status" value="1"/>
</dbReference>
<evidence type="ECO:0000313" key="4">
    <source>
        <dbReference type="Proteomes" id="UP000824220"/>
    </source>
</evidence>
<feature type="region of interest" description="Disordered" evidence="1">
    <location>
        <begin position="49"/>
        <end position="96"/>
    </location>
</feature>
<name>A0A9D2H411_9MICO</name>
<dbReference type="Gene3D" id="3.30.1380.10">
    <property type="match status" value="1"/>
</dbReference>